<dbReference type="Proteomes" id="UP000029736">
    <property type="component" value="Unassembled WGS sequence"/>
</dbReference>
<gene>
    <name evidence="15" type="ORF">IX84_26525</name>
</gene>
<dbReference type="Gene3D" id="2.70.150.10">
    <property type="entry name" value="Calcium-transporting ATPase, cytoplasmic transduction domain A"/>
    <property type="match status" value="1"/>
</dbReference>
<evidence type="ECO:0000256" key="8">
    <source>
        <dbReference type="ARBA" id="ARBA00022842"/>
    </source>
</evidence>
<dbReference type="SUPFAM" id="SSF55008">
    <property type="entry name" value="HMA, heavy metal-associated domain"/>
    <property type="match status" value="1"/>
</dbReference>
<dbReference type="PANTHER" id="PTHR43520">
    <property type="entry name" value="ATP7, ISOFORM B"/>
    <property type="match status" value="1"/>
</dbReference>
<dbReference type="Gene3D" id="3.40.50.1000">
    <property type="entry name" value="HAD superfamily/HAD-like"/>
    <property type="match status" value="1"/>
</dbReference>
<comment type="subcellular location">
    <subcellularLocation>
        <location evidence="1">Cell membrane</location>
        <topology evidence="1">Multi-pass membrane protein</topology>
    </subcellularLocation>
</comment>
<evidence type="ECO:0000256" key="12">
    <source>
        <dbReference type="ARBA" id="ARBA00023136"/>
    </source>
</evidence>
<dbReference type="STRING" id="1524460.IX84_26525"/>
<dbReference type="CDD" id="cd00371">
    <property type="entry name" value="HMA"/>
    <property type="match status" value="1"/>
</dbReference>
<dbReference type="GO" id="GO:0055070">
    <property type="term" value="P:copper ion homeostasis"/>
    <property type="evidence" value="ECO:0007669"/>
    <property type="project" value="TreeGrafter"/>
</dbReference>
<dbReference type="SUPFAM" id="SSF81665">
    <property type="entry name" value="Calcium ATPase, transmembrane domain M"/>
    <property type="match status" value="1"/>
</dbReference>
<dbReference type="InterPro" id="IPR023298">
    <property type="entry name" value="ATPase_P-typ_TM_dom_sf"/>
</dbReference>
<feature type="transmembrane region" description="Helical" evidence="13">
    <location>
        <begin position="451"/>
        <end position="477"/>
    </location>
</feature>
<dbReference type="EMBL" id="JPOS01000084">
    <property type="protein sequence ID" value="KGE85645.1"/>
    <property type="molecule type" value="Genomic_DNA"/>
</dbReference>
<comment type="caution">
    <text evidence="15">The sequence shown here is derived from an EMBL/GenBank/DDBJ whole genome shotgun (WGS) entry which is preliminary data.</text>
</comment>
<keyword evidence="9" id="KW-1278">Translocase</keyword>
<evidence type="ECO:0000256" key="4">
    <source>
        <dbReference type="ARBA" id="ARBA00022475"/>
    </source>
</evidence>
<feature type="transmembrane region" description="Helical" evidence="13">
    <location>
        <begin position="176"/>
        <end position="195"/>
    </location>
</feature>
<keyword evidence="3" id="KW-0813">Transport</keyword>
<dbReference type="InterPro" id="IPR036412">
    <property type="entry name" value="HAD-like_sf"/>
</dbReference>
<evidence type="ECO:0000256" key="5">
    <source>
        <dbReference type="ARBA" id="ARBA00022553"/>
    </source>
</evidence>
<dbReference type="InterPro" id="IPR021993">
    <property type="entry name" value="ATPase-cat-bd"/>
</dbReference>
<feature type="transmembrane region" description="Helical" evidence="13">
    <location>
        <begin position="425"/>
        <end position="445"/>
    </location>
</feature>
<dbReference type="InterPro" id="IPR036163">
    <property type="entry name" value="HMA_dom_sf"/>
</dbReference>
<keyword evidence="10 13" id="KW-1133">Transmembrane helix</keyword>
<evidence type="ECO:0000256" key="1">
    <source>
        <dbReference type="ARBA" id="ARBA00004651"/>
    </source>
</evidence>
<dbReference type="PROSITE" id="PS50846">
    <property type="entry name" value="HMA_2"/>
    <property type="match status" value="1"/>
</dbReference>
<dbReference type="GO" id="GO:0043682">
    <property type="term" value="F:P-type divalent copper transporter activity"/>
    <property type="evidence" value="ECO:0007669"/>
    <property type="project" value="TreeGrafter"/>
</dbReference>
<name>A0A098S0H0_9BACT</name>
<keyword evidence="11" id="KW-0406">Ion transport</keyword>
<dbReference type="OrthoDB" id="909834at2"/>
<dbReference type="InterPro" id="IPR023299">
    <property type="entry name" value="ATPase_P-typ_cyto_dom_N"/>
</dbReference>
<keyword evidence="8" id="KW-0460">Magnesium</keyword>
<dbReference type="GO" id="GO:0005524">
    <property type="term" value="F:ATP binding"/>
    <property type="evidence" value="ECO:0007669"/>
    <property type="project" value="InterPro"/>
</dbReference>
<dbReference type="PROSITE" id="PS00154">
    <property type="entry name" value="ATPASE_E1_E2"/>
    <property type="match status" value="1"/>
</dbReference>
<feature type="transmembrane region" description="Helical" evidence="13">
    <location>
        <begin position="747"/>
        <end position="768"/>
    </location>
</feature>
<dbReference type="Pfam" id="PF00122">
    <property type="entry name" value="E1-E2_ATPase"/>
    <property type="match status" value="1"/>
</dbReference>
<evidence type="ECO:0000256" key="6">
    <source>
        <dbReference type="ARBA" id="ARBA00022692"/>
    </source>
</evidence>
<dbReference type="InterPro" id="IPR018303">
    <property type="entry name" value="ATPase_P-typ_P_site"/>
</dbReference>
<keyword evidence="12 13" id="KW-0472">Membrane</keyword>
<dbReference type="GO" id="GO:0005507">
    <property type="term" value="F:copper ion binding"/>
    <property type="evidence" value="ECO:0007669"/>
    <property type="project" value="TreeGrafter"/>
</dbReference>
<feature type="domain" description="HMA" evidence="14">
    <location>
        <begin position="92"/>
        <end position="158"/>
    </location>
</feature>
<keyword evidence="4" id="KW-1003">Cell membrane</keyword>
<dbReference type="Pfam" id="PF00702">
    <property type="entry name" value="Hydrolase"/>
    <property type="match status" value="1"/>
</dbReference>
<evidence type="ECO:0000256" key="10">
    <source>
        <dbReference type="ARBA" id="ARBA00022989"/>
    </source>
</evidence>
<evidence type="ECO:0000256" key="2">
    <source>
        <dbReference type="ARBA" id="ARBA00006024"/>
    </source>
</evidence>
<dbReference type="SUPFAM" id="SSF56784">
    <property type="entry name" value="HAD-like"/>
    <property type="match status" value="1"/>
</dbReference>
<keyword evidence="5" id="KW-0597">Phosphoprotein</keyword>
<dbReference type="InterPro" id="IPR001757">
    <property type="entry name" value="P_typ_ATPase"/>
</dbReference>
<comment type="similarity">
    <text evidence="2">Belongs to the cation transport ATPase (P-type) (TC 3.A.3) family. Type IB subfamily.</text>
</comment>
<evidence type="ECO:0000313" key="15">
    <source>
        <dbReference type="EMBL" id="KGE85645.1"/>
    </source>
</evidence>
<dbReference type="GO" id="GO:0016887">
    <property type="term" value="F:ATP hydrolysis activity"/>
    <property type="evidence" value="ECO:0007669"/>
    <property type="project" value="InterPro"/>
</dbReference>
<reference evidence="15 16" key="1">
    <citation type="journal article" date="2014" name="Int. J. Syst. Evol. Microbiol.">
        <title>Phaeodactylibacter xiamenensis gen. nov., sp. nov., a member of the family Saprospiraceae isolated from the marine alga Phaeodactylum tricornutum.</title>
        <authorList>
            <person name="Chen Z.Jr."/>
            <person name="Lei X."/>
            <person name="Lai Q."/>
            <person name="Li Y."/>
            <person name="Zhang B."/>
            <person name="Zhang J."/>
            <person name="Zhang H."/>
            <person name="Yang L."/>
            <person name="Zheng W."/>
            <person name="Tian Y."/>
            <person name="Yu Z."/>
            <person name="Xu H.Jr."/>
            <person name="Zheng T."/>
        </authorList>
    </citation>
    <scope>NUCLEOTIDE SEQUENCE [LARGE SCALE GENOMIC DNA]</scope>
    <source>
        <strain evidence="15 16">KD52</strain>
    </source>
</reference>
<feature type="transmembrane region" description="Helical" evidence="13">
    <location>
        <begin position="270"/>
        <end position="291"/>
    </location>
</feature>
<evidence type="ECO:0000313" key="16">
    <source>
        <dbReference type="Proteomes" id="UP000029736"/>
    </source>
</evidence>
<organism evidence="15 16">
    <name type="scientific">Phaeodactylibacter xiamenensis</name>
    <dbReference type="NCBI Taxonomy" id="1524460"/>
    <lineage>
        <taxon>Bacteria</taxon>
        <taxon>Pseudomonadati</taxon>
        <taxon>Bacteroidota</taxon>
        <taxon>Saprospiria</taxon>
        <taxon>Saprospirales</taxon>
        <taxon>Haliscomenobacteraceae</taxon>
        <taxon>Phaeodactylibacter</taxon>
    </lineage>
</organism>
<dbReference type="InterPro" id="IPR006121">
    <property type="entry name" value="HMA_dom"/>
</dbReference>
<dbReference type="AlphaFoldDB" id="A0A098S0H0"/>
<dbReference type="PRINTS" id="PR00119">
    <property type="entry name" value="CATATPASE"/>
</dbReference>
<dbReference type="GO" id="GO:0005886">
    <property type="term" value="C:plasma membrane"/>
    <property type="evidence" value="ECO:0007669"/>
    <property type="project" value="UniProtKB-SubCell"/>
</dbReference>
<feature type="transmembrane region" description="Helical" evidence="13">
    <location>
        <begin position="245"/>
        <end position="264"/>
    </location>
</feature>
<evidence type="ECO:0000256" key="9">
    <source>
        <dbReference type="ARBA" id="ARBA00022967"/>
    </source>
</evidence>
<evidence type="ECO:0000256" key="13">
    <source>
        <dbReference type="SAM" id="Phobius"/>
    </source>
</evidence>
<protein>
    <submittedName>
        <fullName evidence="15">ATPase P</fullName>
    </submittedName>
</protein>
<dbReference type="PANTHER" id="PTHR43520:SF5">
    <property type="entry name" value="CATION-TRANSPORTING P-TYPE ATPASE-RELATED"/>
    <property type="match status" value="1"/>
</dbReference>
<evidence type="ECO:0000256" key="3">
    <source>
        <dbReference type="ARBA" id="ARBA00022448"/>
    </source>
</evidence>
<dbReference type="Gene3D" id="3.30.70.100">
    <property type="match status" value="1"/>
</dbReference>
<dbReference type="Pfam" id="PF00403">
    <property type="entry name" value="HMA"/>
    <property type="match status" value="1"/>
</dbReference>
<feature type="transmembrane region" description="Helical" evidence="13">
    <location>
        <begin position="774"/>
        <end position="799"/>
    </location>
</feature>
<dbReference type="InterPro" id="IPR023214">
    <property type="entry name" value="HAD_sf"/>
</dbReference>
<keyword evidence="7" id="KW-0479">Metal-binding</keyword>
<keyword evidence="16" id="KW-1185">Reference proteome</keyword>
<dbReference type="InterPro" id="IPR008250">
    <property type="entry name" value="ATPase_P-typ_transduc_dom_A_sf"/>
</dbReference>
<dbReference type="NCBIfam" id="TIGR01494">
    <property type="entry name" value="ATPase_P-type"/>
    <property type="match status" value="1"/>
</dbReference>
<dbReference type="InterPro" id="IPR059000">
    <property type="entry name" value="ATPase_P-type_domA"/>
</dbReference>
<proteinExistence type="inferred from homology"/>
<evidence type="ECO:0000256" key="11">
    <source>
        <dbReference type="ARBA" id="ARBA00023065"/>
    </source>
</evidence>
<sequence>MTQGAVPNTSPACYHCGEPCAPTHIQLDDKDFCCEGCKTVFEILDDNGMCRYYDLDEQAGMSLKGKKQAAFAYLDDPDVREKLIDFANDDQTRVTFFIPAIHCASCLWLLENLYKFNPGIQATTVNFVKKEVYVTFDESVISLRQLVELLDSIAYTPAINLSNLDGSQKPLVDRSFYYKFGVAGFAFGNIMLLSFPEYLGLDKTLEGEFFQLFGYLNILLALPLVFYSGSDYLKSAWLGLKNRNLNIDVPIALGVLTLFGRSAFEILTHTGAGYLDSLAGLVFFLLAGKWFQQRTYHSISFERDYKSYFPIAAHRKNEDGSTTSTTLDKLDPGDIIEVKNGELIPADGVLLNGEAAIDYSFVTGESEPVGRNSGEKVYAGGRQTGSSIEVSLTRRVSQSYLTQLWNDEAFTKATDSRTSELANRVGKYFTFAILIIAFTTLGYWLQYDTGLAVNAFTAVLIIACPCAVALAVPFIFGNALRVLARNRFFLKNTAVIEAVSNVQSIIFDKTGTLTDRHQSSIHFEGAPLDAHEKQMVRALLKPSSHTLSQQIVAYLSADEPAQDTALYPVSNWEEVVGQGVAGNVSHYHLKAGSAAFMDKKVAAESGVYIQINGQVRGAFRLENHFRTGLWEVVHYFAQQARLFLLSGDNDRERSLLEPAFEGKGEMFFRQSPQDKLQFVRKLQAKGENVMMLGDGLNDAGALKQSDAGIVVAENTNNFTPACDAILDAAHFDRLPGFVEFARKSIRLVYYAYGFALIYNIIGLSFAVQGALSPIVAAILMPLSSISIVLFGTLSSNILARKLKL</sequence>
<feature type="transmembrane region" description="Helical" evidence="13">
    <location>
        <begin position="215"/>
        <end position="233"/>
    </location>
</feature>
<evidence type="ECO:0000259" key="14">
    <source>
        <dbReference type="PROSITE" id="PS50846"/>
    </source>
</evidence>
<evidence type="ECO:0000256" key="7">
    <source>
        <dbReference type="ARBA" id="ARBA00022723"/>
    </source>
</evidence>
<dbReference type="SUPFAM" id="SSF81653">
    <property type="entry name" value="Calcium ATPase, transduction domain A"/>
    <property type="match status" value="1"/>
</dbReference>
<dbReference type="Gene3D" id="3.40.1110.10">
    <property type="entry name" value="Calcium-transporting ATPase, cytoplasmic domain N"/>
    <property type="match status" value="1"/>
</dbReference>
<accession>A0A098S0H0</accession>
<dbReference type="Pfam" id="PF12156">
    <property type="entry name" value="ATPase-cat_bd"/>
    <property type="match status" value="1"/>
</dbReference>
<keyword evidence="6 13" id="KW-0812">Transmembrane</keyword>